<evidence type="ECO:0008006" key="13">
    <source>
        <dbReference type="Google" id="ProtNLM"/>
    </source>
</evidence>
<reference evidence="11" key="1">
    <citation type="journal article" date="2023" name="bioRxiv">
        <title>Scaffold-level genome assemblies of two parasitoid biocontrol wasps reveal the parthenogenesis mechanism and an associated novel virus.</title>
        <authorList>
            <person name="Inwood S."/>
            <person name="Skelly J."/>
            <person name="Guhlin J."/>
            <person name="Harrop T."/>
            <person name="Goldson S."/>
            <person name="Dearden P."/>
        </authorList>
    </citation>
    <scope>NUCLEOTIDE SEQUENCE</scope>
    <source>
        <strain evidence="11">Lincoln</strain>
        <tissue evidence="11">Whole body</tissue>
    </source>
</reference>
<keyword evidence="4 10" id="KW-0812">Transmembrane</keyword>
<keyword evidence="7 10" id="KW-0472">Membrane</keyword>
<keyword evidence="3" id="KW-0716">Sensory transduction</keyword>
<dbReference type="GO" id="GO:0004984">
    <property type="term" value="F:olfactory receptor activity"/>
    <property type="evidence" value="ECO:0007669"/>
    <property type="project" value="InterPro"/>
</dbReference>
<protein>
    <recommendedName>
        <fullName evidence="13">Odorant receptor</fullName>
    </recommendedName>
</protein>
<keyword evidence="5" id="KW-0552">Olfaction</keyword>
<keyword evidence="2" id="KW-1003">Cell membrane</keyword>
<sequence length="140" mass="15471">MGESIEEAFSETLLVHLVGATSLVCILGFQLLSNYSKGQNADIVTFFVFIFLVFLVLYAHCVVGESLVTESHKVCEAYYDCKWYEMPNNIAKCLILCMARSQKPLGLTAGKFGTFCLSTLTDVVKTAMAYLSVLRSFLAV</sequence>
<dbReference type="Proteomes" id="UP001168972">
    <property type="component" value="Unassembled WGS sequence"/>
</dbReference>
<dbReference type="GO" id="GO:0007165">
    <property type="term" value="P:signal transduction"/>
    <property type="evidence" value="ECO:0007669"/>
    <property type="project" value="UniProtKB-KW"/>
</dbReference>
<evidence type="ECO:0000256" key="8">
    <source>
        <dbReference type="ARBA" id="ARBA00023170"/>
    </source>
</evidence>
<dbReference type="EMBL" id="JAQQBR010000002">
    <property type="protein sequence ID" value="KAK0180814.1"/>
    <property type="molecule type" value="Genomic_DNA"/>
</dbReference>
<dbReference type="PANTHER" id="PTHR21137">
    <property type="entry name" value="ODORANT RECEPTOR"/>
    <property type="match status" value="1"/>
</dbReference>
<name>A0AA39G508_MICHY</name>
<dbReference type="GO" id="GO:0005886">
    <property type="term" value="C:plasma membrane"/>
    <property type="evidence" value="ECO:0007669"/>
    <property type="project" value="UniProtKB-SubCell"/>
</dbReference>
<keyword evidence="9" id="KW-0807">Transducer</keyword>
<feature type="transmembrane region" description="Helical" evidence="10">
    <location>
        <begin position="12"/>
        <end position="31"/>
    </location>
</feature>
<evidence type="ECO:0000256" key="2">
    <source>
        <dbReference type="ARBA" id="ARBA00022475"/>
    </source>
</evidence>
<keyword evidence="8" id="KW-0675">Receptor</keyword>
<accession>A0AA39G508</accession>
<dbReference type="GO" id="GO:0005549">
    <property type="term" value="F:odorant binding"/>
    <property type="evidence" value="ECO:0007669"/>
    <property type="project" value="InterPro"/>
</dbReference>
<evidence type="ECO:0000256" key="9">
    <source>
        <dbReference type="ARBA" id="ARBA00023224"/>
    </source>
</evidence>
<dbReference type="PANTHER" id="PTHR21137:SF35">
    <property type="entry name" value="ODORANT RECEPTOR 19A-RELATED"/>
    <property type="match status" value="1"/>
</dbReference>
<evidence type="ECO:0000256" key="3">
    <source>
        <dbReference type="ARBA" id="ARBA00022606"/>
    </source>
</evidence>
<dbReference type="AlphaFoldDB" id="A0AA39G508"/>
<comment type="subcellular location">
    <subcellularLocation>
        <location evidence="1">Cell membrane</location>
        <topology evidence="1">Multi-pass membrane protein</topology>
    </subcellularLocation>
</comment>
<keyword evidence="6 10" id="KW-1133">Transmembrane helix</keyword>
<evidence type="ECO:0000256" key="1">
    <source>
        <dbReference type="ARBA" id="ARBA00004651"/>
    </source>
</evidence>
<keyword evidence="12" id="KW-1185">Reference proteome</keyword>
<evidence type="ECO:0000256" key="4">
    <source>
        <dbReference type="ARBA" id="ARBA00022692"/>
    </source>
</evidence>
<evidence type="ECO:0000256" key="6">
    <source>
        <dbReference type="ARBA" id="ARBA00022989"/>
    </source>
</evidence>
<gene>
    <name evidence="11" type="ORF">PV327_003158</name>
</gene>
<dbReference type="InterPro" id="IPR004117">
    <property type="entry name" value="7tm6_olfct_rcpt"/>
</dbReference>
<feature type="transmembrane region" description="Helical" evidence="10">
    <location>
        <begin position="43"/>
        <end position="63"/>
    </location>
</feature>
<evidence type="ECO:0000313" key="11">
    <source>
        <dbReference type="EMBL" id="KAK0180814.1"/>
    </source>
</evidence>
<evidence type="ECO:0000256" key="10">
    <source>
        <dbReference type="SAM" id="Phobius"/>
    </source>
</evidence>
<dbReference type="Pfam" id="PF02949">
    <property type="entry name" value="7tm_6"/>
    <property type="match status" value="1"/>
</dbReference>
<comment type="caution">
    <text evidence="11">The sequence shown here is derived from an EMBL/GenBank/DDBJ whole genome shotgun (WGS) entry which is preliminary data.</text>
</comment>
<evidence type="ECO:0000256" key="7">
    <source>
        <dbReference type="ARBA" id="ARBA00023136"/>
    </source>
</evidence>
<organism evidence="11 12">
    <name type="scientific">Microctonus hyperodae</name>
    <name type="common">Parasitoid wasp</name>
    <dbReference type="NCBI Taxonomy" id="165561"/>
    <lineage>
        <taxon>Eukaryota</taxon>
        <taxon>Metazoa</taxon>
        <taxon>Ecdysozoa</taxon>
        <taxon>Arthropoda</taxon>
        <taxon>Hexapoda</taxon>
        <taxon>Insecta</taxon>
        <taxon>Pterygota</taxon>
        <taxon>Neoptera</taxon>
        <taxon>Endopterygota</taxon>
        <taxon>Hymenoptera</taxon>
        <taxon>Apocrita</taxon>
        <taxon>Ichneumonoidea</taxon>
        <taxon>Braconidae</taxon>
        <taxon>Euphorinae</taxon>
        <taxon>Microctonus</taxon>
    </lineage>
</organism>
<evidence type="ECO:0000256" key="5">
    <source>
        <dbReference type="ARBA" id="ARBA00022725"/>
    </source>
</evidence>
<proteinExistence type="predicted"/>
<evidence type="ECO:0000313" key="12">
    <source>
        <dbReference type="Proteomes" id="UP001168972"/>
    </source>
</evidence>
<reference evidence="11" key="2">
    <citation type="submission" date="2023-03" db="EMBL/GenBank/DDBJ databases">
        <authorList>
            <person name="Inwood S.N."/>
            <person name="Skelly J.G."/>
            <person name="Guhlin J."/>
            <person name="Harrop T.W.R."/>
            <person name="Goldson S.G."/>
            <person name="Dearden P.K."/>
        </authorList>
    </citation>
    <scope>NUCLEOTIDE SEQUENCE</scope>
    <source>
        <strain evidence="11">Lincoln</strain>
        <tissue evidence="11">Whole body</tissue>
    </source>
</reference>